<sequence length="388" mass="39082">MPFAAALSEHPSPPEAVGEVVGSVLDRLGPAPDLAVLFLSPAVAGAAEDIAATVRATLAPGALVGATASTVIGGPREVEEGPAVALWAASGVGPTRTVRLEGDLVDGGMRVRGVPAGEARGGPRTMVLLSDPYSIPLEGLLGGLAQDLPELTVVGGVASGARGPGGNRLVVDGEVHDDGAVGLLLPPGVASTPLVSQGCRPVGEPMIVTGVDGPVLLELAGRPALDRLVEVGRALGDAERSIFETGAQVGIVVDEGRPTFSTGDFLIRSIVGVDPDRRGVAIGDHVEVGTTVQFHVRDADSADEELVRLLAQAGPDATGAGDQGALVFTCNGRGTRFFGVPDHDAEMVSELVGPAVGGMACAGEVGPIGGRSHMHGFTASVLLLRDRP</sequence>
<dbReference type="InterPro" id="IPR019494">
    <property type="entry name" value="FIST_C"/>
</dbReference>
<gene>
    <name evidence="8" type="ORF">PO878_10685</name>
</gene>
<evidence type="ECO:0000313" key="9">
    <source>
        <dbReference type="Proteomes" id="UP001216390"/>
    </source>
</evidence>
<dbReference type="AlphaFoldDB" id="A0AAF0BXP8"/>
<dbReference type="KEGG" id="ima:PO878_10685"/>
<feature type="domain" description="FIST C-domain" evidence="7">
    <location>
        <begin position="224"/>
        <end position="368"/>
    </location>
</feature>
<keyword evidence="5" id="KW-0472">Membrane</keyword>
<dbReference type="Pfam" id="PF10442">
    <property type="entry name" value="FIST_C"/>
    <property type="match status" value="1"/>
</dbReference>
<evidence type="ECO:0000259" key="6">
    <source>
        <dbReference type="SMART" id="SM00897"/>
    </source>
</evidence>
<dbReference type="PANTHER" id="PTHR14939">
    <property type="entry name" value="F-BOX ONLY PROTEIN 22"/>
    <property type="match status" value="1"/>
</dbReference>
<dbReference type="Pfam" id="PF08495">
    <property type="entry name" value="FIST"/>
    <property type="match status" value="1"/>
</dbReference>
<dbReference type="SMART" id="SM01204">
    <property type="entry name" value="FIST_C"/>
    <property type="match status" value="1"/>
</dbReference>
<dbReference type="InterPro" id="IPR013702">
    <property type="entry name" value="FIST_domain_N"/>
</dbReference>
<evidence type="ECO:0000256" key="3">
    <source>
        <dbReference type="ARBA" id="ARBA00022692"/>
    </source>
</evidence>
<comment type="subcellular location">
    <subcellularLocation>
        <location evidence="1">Cell membrane</location>
        <topology evidence="1">Multi-pass membrane protein</topology>
    </subcellularLocation>
</comment>
<dbReference type="GO" id="GO:0005886">
    <property type="term" value="C:plasma membrane"/>
    <property type="evidence" value="ECO:0007669"/>
    <property type="project" value="UniProtKB-SubCell"/>
</dbReference>
<keyword evidence="9" id="KW-1185">Reference proteome</keyword>
<keyword evidence="2" id="KW-1003">Cell membrane</keyword>
<dbReference type="EMBL" id="CP116942">
    <property type="protein sequence ID" value="WCO69188.1"/>
    <property type="molecule type" value="Genomic_DNA"/>
</dbReference>
<proteinExistence type="predicted"/>
<name>A0AAF0BXP8_9ACTN</name>
<dbReference type="RefSeq" id="WP_272738701.1">
    <property type="nucleotide sequence ID" value="NZ_CP116942.1"/>
</dbReference>
<dbReference type="Proteomes" id="UP001216390">
    <property type="component" value="Chromosome"/>
</dbReference>
<evidence type="ECO:0000256" key="5">
    <source>
        <dbReference type="ARBA" id="ARBA00023136"/>
    </source>
</evidence>
<evidence type="ECO:0000313" key="8">
    <source>
        <dbReference type="EMBL" id="WCO69188.1"/>
    </source>
</evidence>
<evidence type="ECO:0000256" key="1">
    <source>
        <dbReference type="ARBA" id="ARBA00004651"/>
    </source>
</evidence>
<evidence type="ECO:0000259" key="7">
    <source>
        <dbReference type="SMART" id="SM01204"/>
    </source>
</evidence>
<accession>A0AAF0BXP8</accession>
<reference evidence="8" key="1">
    <citation type="submission" date="2023-01" db="EMBL/GenBank/DDBJ databases">
        <title>The diversity of Class Acidimicrobiia in South China Sea sediment environments and the proposal of Iamia marina sp. nov., a novel species of the genus Iamia.</title>
        <authorList>
            <person name="He Y."/>
            <person name="Tian X."/>
        </authorList>
    </citation>
    <scope>NUCLEOTIDE SEQUENCE</scope>
    <source>
        <strain evidence="8">DSM 19957</strain>
    </source>
</reference>
<dbReference type="PANTHER" id="PTHR14939:SF5">
    <property type="entry name" value="F-BOX ONLY PROTEIN 22"/>
    <property type="match status" value="1"/>
</dbReference>
<keyword evidence="3" id="KW-0812">Transmembrane</keyword>
<evidence type="ECO:0000256" key="4">
    <source>
        <dbReference type="ARBA" id="ARBA00022989"/>
    </source>
</evidence>
<evidence type="ECO:0000256" key="2">
    <source>
        <dbReference type="ARBA" id="ARBA00022475"/>
    </source>
</evidence>
<organism evidence="8 9">
    <name type="scientific">Iamia majanohamensis</name>
    <dbReference type="NCBI Taxonomy" id="467976"/>
    <lineage>
        <taxon>Bacteria</taxon>
        <taxon>Bacillati</taxon>
        <taxon>Actinomycetota</taxon>
        <taxon>Acidimicrobiia</taxon>
        <taxon>Acidimicrobiales</taxon>
        <taxon>Iamiaceae</taxon>
        <taxon>Iamia</taxon>
    </lineage>
</organism>
<keyword evidence="4" id="KW-1133">Transmembrane helix</keyword>
<dbReference type="SMART" id="SM00897">
    <property type="entry name" value="FIST"/>
    <property type="match status" value="1"/>
</dbReference>
<feature type="domain" description="FIST" evidence="6">
    <location>
        <begin position="31"/>
        <end position="223"/>
    </location>
</feature>
<protein>
    <submittedName>
        <fullName evidence="8">FIST N-terminal domain-containing protein</fullName>
    </submittedName>
</protein>
<dbReference type="PIRSF" id="PIRSF018953">
    <property type="entry name" value="UCP018953"/>
    <property type="match status" value="1"/>
</dbReference>
<dbReference type="InterPro" id="IPR016741">
    <property type="entry name" value="UCP018953"/>
</dbReference>